<evidence type="ECO:0008006" key="4">
    <source>
        <dbReference type="Google" id="ProtNLM"/>
    </source>
</evidence>
<keyword evidence="1" id="KW-0812">Transmembrane</keyword>
<dbReference type="EMBL" id="KN832981">
    <property type="protein sequence ID" value="KIM86567.1"/>
    <property type="molecule type" value="Genomic_DNA"/>
</dbReference>
<sequence>MSGSCAWDPPGVLLNGLSCLPLPSPLSKLTHYPNSWHRLVHPPGRTHDCRLVDIGGGIGSTSMGLVKAFGHLRFVVQDWGVGFFFFFSFFFFPAFYFYWGRALWWKLN</sequence>
<evidence type="ECO:0000313" key="3">
    <source>
        <dbReference type="Proteomes" id="UP000054166"/>
    </source>
</evidence>
<dbReference type="SUPFAM" id="SSF53335">
    <property type="entry name" value="S-adenosyl-L-methionine-dependent methyltransferases"/>
    <property type="match status" value="1"/>
</dbReference>
<dbReference type="AlphaFoldDB" id="A0A0C3CA35"/>
<name>A0A0C3CA35_PILCF</name>
<protein>
    <recommendedName>
        <fullName evidence="4">O-methyltransferase domain-containing protein</fullName>
    </recommendedName>
</protein>
<organism evidence="2 3">
    <name type="scientific">Piloderma croceum (strain F 1598)</name>
    <dbReference type="NCBI Taxonomy" id="765440"/>
    <lineage>
        <taxon>Eukaryota</taxon>
        <taxon>Fungi</taxon>
        <taxon>Dikarya</taxon>
        <taxon>Basidiomycota</taxon>
        <taxon>Agaricomycotina</taxon>
        <taxon>Agaricomycetes</taxon>
        <taxon>Agaricomycetidae</taxon>
        <taxon>Atheliales</taxon>
        <taxon>Atheliaceae</taxon>
        <taxon>Piloderma</taxon>
    </lineage>
</organism>
<dbReference type="HOGENOM" id="CLU_2197919_0_0_1"/>
<feature type="transmembrane region" description="Helical" evidence="1">
    <location>
        <begin position="79"/>
        <end position="99"/>
    </location>
</feature>
<reference evidence="3" key="2">
    <citation type="submission" date="2015-01" db="EMBL/GenBank/DDBJ databases">
        <title>Evolutionary Origins and Diversification of the Mycorrhizal Mutualists.</title>
        <authorList>
            <consortium name="DOE Joint Genome Institute"/>
            <consortium name="Mycorrhizal Genomics Consortium"/>
            <person name="Kohler A."/>
            <person name="Kuo A."/>
            <person name="Nagy L.G."/>
            <person name="Floudas D."/>
            <person name="Copeland A."/>
            <person name="Barry K.W."/>
            <person name="Cichocki N."/>
            <person name="Veneault-Fourrey C."/>
            <person name="LaButti K."/>
            <person name="Lindquist E.A."/>
            <person name="Lipzen A."/>
            <person name="Lundell T."/>
            <person name="Morin E."/>
            <person name="Murat C."/>
            <person name="Riley R."/>
            <person name="Ohm R."/>
            <person name="Sun H."/>
            <person name="Tunlid A."/>
            <person name="Henrissat B."/>
            <person name="Grigoriev I.V."/>
            <person name="Hibbett D.S."/>
            <person name="Martin F."/>
        </authorList>
    </citation>
    <scope>NUCLEOTIDE SEQUENCE [LARGE SCALE GENOMIC DNA]</scope>
    <source>
        <strain evidence="3">F 1598</strain>
    </source>
</reference>
<keyword evidence="1" id="KW-0472">Membrane</keyword>
<evidence type="ECO:0000313" key="2">
    <source>
        <dbReference type="EMBL" id="KIM86567.1"/>
    </source>
</evidence>
<proteinExistence type="predicted"/>
<keyword evidence="1" id="KW-1133">Transmembrane helix</keyword>
<dbReference type="Proteomes" id="UP000054166">
    <property type="component" value="Unassembled WGS sequence"/>
</dbReference>
<dbReference type="InParanoid" id="A0A0C3CA35"/>
<gene>
    <name evidence="2" type="ORF">PILCRDRAFT_308401</name>
</gene>
<accession>A0A0C3CA35</accession>
<reference evidence="2 3" key="1">
    <citation type="submission" date="2014-04" db="EMBL/GenBank/DDBJ databases">
        <authorList>
            <consortium name="DOE Joint Genome Institute"/>
            <person name="Kuo A."/>
            <person name="Tarkka M."/>
            <person name="Buscot F."/>
            <person name="Kohler A."/>
            <person name="Nagy L.G."/>
            <person name="Floudas D."/>
            <person name="Copeland A."/>
            <person name="Barry K.W."/>
            <person name="Cichocki N."/>
            <person name="Veneault-Fourrey C."/>
            <person name="LaButti K."/>
            <person name="Lindquist E.A."/>
            <person name="Lipzen A."/>
            <person name="Lundell T."/>
            <person name="Morin E."/>
            <person name="Murat C."/>
            <person name="Sun H."/>
            <person name="Tunlid A."/>
            <person name="Henrissat B."/>
            <person name="Grigoriev I.V."/>
            <person name="Hibbett D.S."/>
            <person name="Martin F."/>
            <person name="Nordberg H.P."/>
            <person name="Cantor M.N."/>
            <person name="Hua S.X."/>
        </authorList>
    </citation>
    <scope>NUCLEOTIDE SEQUENCE [LARGE SCALE GENOMIC DNA]</scope>
    <source>
        <strain evidence="2 3">F 1598</strain>
    </source>
</reference>
<dbReference type="Gene3D" id="3.40.50.150">
    <property type="entry name" value="Vaccinia Virus protein VP39"/>
    <property type="match status" value="1"/>
</dbReference>
<dbReference type="InterPro" id="IPR029063">
    <property type="entry name" value="SAM-dependent_MTases_sf"/>
</dbReference>
<evidence type="ECO:0000256" key="1">
    <source>
        <dbReference type="SAM" id="Phobius"/>
    </source>
</evidence>
<keyword evidence="3" id="KW-1185">Reference proteome</keyword>